<feature type="region of interest" description="Disordered" evidence="1">
    <location>
        <begin position="93"/>
        <end position="154"/>
    </location>
</feature>
<organism evidence="2 3">
    <name type="scientific">Sporormia fimetaria CBS 119925</name>
    <dbReference type="NCBI Taxonomy" id="1340428"/>
    <lineage>
        <taxon>Eukaryota</taxon>
        <taxon>Fungi</taxon>
        <taxon>Dikarya</taxon>
        <taxon>Ascomycota</taxon>
        <taxon>Pezizomycotina</taxon>
        <taxon>Dothideomycetes</taxon>
        <taxon>Pleosporomycetidae</taxon>
        <taxon>Pleosporales</taxon>
        <taxon>Sporormiaceae</taxon>
        <taxon>Sporormia</taxon>
    </lineage>
</organism>
<reference evidence="2" key="1">
    <citation type="journal article" date="2020" name="Stud. Mycol.">
        <title>101 Dothideomycetes genomes: a test case for predicting lifestyles and emergence of pathogens.</title>
        <authorList>
            <person name="Haridas S."/>
            <person name="Albert R."/>
            <person name="Binder M."/>
            <person name="Bloem J."/>
            <person name="Labutti K."/>
            <person name="Salamov A."/>
            <person name="Andreopoulos B."/>
            <person name="Baker S."/>
            <person name="Barry K."/>
            <person name="Bills G."/>
            <person name="Bluhm B."/>
            <person name="Cannon C."/>
            <person name="Castanera R."/>
            <person name="Culley D."/>
            <person name="Daum C."/>
            <person name="Ezra D."/>
            <person name="Gonzalez J."/>
            <person name="Henrissat B."/>
            <person name="Kuo A."/>
            <person name="Liang C."/>
            <person name="Lipzen A."/>
            <person name="Lutzoni F."/>
            <person name="Magnuson J."/>
            <person name="Mondo S."/>
            <person name="Nolan M."/>
            <person name="Ohm R."/>
            <person name="Pangilinan J."/>
            <person name="Park H.-J."/>
            <person name="Ramirez L."/>
            <person name="Alfaro M."/>
            <person name="Sun H."/>
            <person name="Tritt A."/>
            <person name="Yoshinaga Y."/>
            <person name="Zwiers L.-H."/>
            <person name="Turgeon B."/>
            <person name="Goodwin S."/>
            <person name="Spatafora J."/>
            <person name="Crous P."/>
            <person name="Grigoriev I."/>
        </authorList>
    </citation>
    <scope>NUCLEOTIDE SEQUENCE</scope>
    <source>
        <strain evidence="2">CBS 119925</strain>
    </source>
</reference>
<dbReference type="AlphaFoldDB" id="A0A6A6UVM9"/>
<feature type="compositionally biased region" description="Acidic residues" evidence="1">
    <location>
        <begin position="126"/>
        <end position="137"/>
    </location>
</feature>
<gene>
    <name evidence="2" type="ORF">M011DRAFT_462559</name>
</gene>
<keyword evidence="3" id="KW-1185">Reference proteome</keyword>
<feature type="region of interest" description="Disordered" evidence="1">
    <location>
        <begin position="292"/>
        <end position="328"/>
    </location>
</feature>
<sequence>MPSRELTAEEQATVDFMMLRHPNDTSYDRHGGSEQRNIFRGFVFVPYGDRYESHMMGTLQPAHLHPVGPGQEWLQGLGSEAPNMSLIAPSAETHEAAPGMSPSDNASPSITSSPRTVIKSPPHDDASDDNMDVDHDDVESRVDSSPINVSDAMDIDEAEEVGDAESSLPRSQDNQDEEMIDVEDSHPNHETPLALDSDAAQHEPSPPTVYEATTIEPAEPCAPETSAETSAESLLVAFTGAEGDVDSDDESSILSDPPGNLDELSALFEQPSTHNSPSAVRQDGAAALLHSDTGYMGDTENDDTQAAPKTRAAVSAAKTPRKRSTGAGGHQVLYESSLWSEQKITWWLFSNPDKSRDDLPHAALHGEDHILWTHATPATVDITVLGDTFITIEELMTYFPLHYIWVGYANRLACSGWSASTLIRFVYRSRGITTGRPLVRGTISGNFQRAIAARHPQLSVKNGKYKAPAKLASLAEQGLSATDQHSCRAWTTEMTSAKHSEEELIKDWYLKDLANGVAVMPQGREKGVLTMALELAVERGDNPKLSELTKYVGDNRESLNLQDIHHEEDSDAQALEKHRNDLLEYAQTHNVGKD</sequence>
<accession>A0A6A6UVM9</accession>
<feature type="region of interest" description="Disordered" evidence="1">
    <location>
        <begin position="184"/>
        <end position="208"/>
    </location>
</feature>
<dbReference type="Proteomes" id="UP000799440">
    <property type="component" value="Unassembled WGS sequence"/>
</dbReference>
<evidence type="ECO:0000313" key="2">
    <source>
        <dbReference type="EMBL" id="KAF2742322.1"/>
    </source>
</evidence>
<feature type="compositionally biased region" description="Polar residues" evidence="1">
    <location>
        <begin position="102"/>
        <end position="115"/>
    </location>
</feature>
<name>A0A6A6UVM9_9PLEO</name>
<dbReference type="OrthoDB" id="3800698at2759"/>
<evidence type="ECO:0000313" key="3">
    <source>
        <dbReference type="Proteomes" id="UP000799440"/>
    </source>
</evidence>
<proteinExistence type="predicted"/>
<dbReference type="EMBL" id="MU006611">
    <property type="protein sequence ID" value="KAF2742322.1"/>
    <property type="molecule type" value="Genomic_DNA"/>
</dbReference>
<evidence type="ECO:0000256" key="1">
    <source>
        <dbReference type="SAM" id="MobiDB-lite"/>
    </source>
</evidence>
<protein>
    <submittedName>
        <fullName evidence="2">Uncharacterized protein</fullName>
    </submittedName>
</protein>